<keyword evidence="1" id="KW-0472">Membrane</keyword>
<dbReference type="OrthoDB" id="428727at2759"/>
<feature type="transmembrane region" description="Helical" evidence="1">
    <location>
        <begin position="686"/>
        <end position="708"/>
    </location>
</feature>
<dbReference type="AlphaFoldDB" id="A0A1Q9F6D0"/>
<feature type="transmembrane region" description="Helical" evidence="1">
    <location>
        <begin position="845"/>
        <end position="863"/>
    </location>
</feature>
<evidence type="ECO:0000313" key="3">
    <source>
        <dbReference type="Proteomes" id="UP000186817"/>
    </source>
</evidence>
<dbReference type="GO" id="GO:0003677">
    <property type="term" value="F:DNA binding"/>
    <property type="evidence" value="ECO:0007669"/>
    <property type="project" value="InterPro"/>
</dbReference>
<keyword evidence="1" id="KW-1133">Transmembrane helix</keyword>
<accession>A0A1Q9F6D0</accession>
<feature type="transmembrane region" description="Helical" evidence="1">
    <location>
        <begin position="643"/>
        <end position="665"/>
    </location>
</feature>
<dbReference type="Proteomes" id="UP000186817">
    <property type="component" value="Unassembled WGS sequence"/>
</dbReference>
<evidence type="ECO:0000256" key="1">
    <source>
        <dbReference type="SAM" id="Phobius"/>
    </source>
</evidence>
<sequence>MAGPIAASTIFVSGALLAICAAAAGAAMKLALHRNAGEIGDEAAAASSGKSTRLLFTVSAVAAIAVDSFVEVITLPILAHAAEGEYSVMFFFARPVLGFATTAALARRASQQLRYATSRFNGVYWNKKLQKFRAGVKFEGVQHYAGYFTNEAEAAYSFDAKLREVCRDPLRLKKSLNFPTEQEQCYEESLLETRSRGLRLSSQNLTKEVESHQRLLDRFSKSPQASEFEILNVPSLSRVDSLFRPLGSKLGGLALQLKSTSLKKRSSRSSSEHYAFQHTSGYGGTLLVLIALDRDMIWMVPGSEVSQTGLCITLGSQRDQAWRVSQVGPTLTEYFQNASIPHISFQDALLQCNSRNHRVEEHSHTQLVSVFASMGLPLHRPVSLRAAVDSVLSSECRQWHIQEKAVHRSRAGRYVACLSKHGGCFGRVPYTTADFDILLVSLLDKSDRLVGLFVFPSFDLAEHKLLGQRTAIPLYPPWSPPKFPAIARKHGWKLDYFVDLRSWKGKDSHLDPATKTKLAELLKKLQAAHFGLRAAEPELCSGVFPILRTRSAAAATRLSAAGLAMLSLPWAAVAFKTEPGLWVGTCYHVGAVASALVKVPILHSLLLAGPCWAGWRACAAFFGALLGPSLAGPLSSWTDEDSLMALLVIVGGVTCAAQLCAAETLHGPVESEDPGADLSSEESGHLLAGSAVATLLLSVQGALVPLLIRSSSMAAGGLEVVSVILTGAGLFLAAWLARRLAPRGVVLSLFLASAMAALALRGVLRSLGVARSHELTFARLALQTALGGLLGLGVALPTRLRYAAAPATADALRSCGLAAAAFFGECLGLTLQLLLLPVLGAELTLSAMAMAPLIYSFAMILRLPKAGRSKIGEDGLSDTLDLSEGREVTKYVRGANSGRTNSESS</sequence>
<dbReference type="EMBL" id="LSRX01000005">
    <property type="protein sequence ID" value="OLQ15243.1"/>
    <property type="molecule type" value="Genomic_DNA"/>
</dbReference>
<dbReference type="Gene3D" id="3.40.1350.140">
    <property type="entry name" value="MepB-like"/>
    <property type="match status" value="1"/>
</dbReference>
<feature type="transmembrane region" description="Helical" evidence="1">
    <location>
        <begin position="744"/>
        <end position="764"/>
    </location>
</feature>
<feature type="transmembrane region" description="Helical" evidence="1">
    <location>
        <begin position="714"/>
        <end position="737"/>
    </location>
</feature>
<keyword evidence="1" id="KW-0812">Transmembrane</keyword>
<keyword evidence="3" id="KW-1185">Reference proteome</keyword>
<comment type="caution">
    <text evidence="2">The sequence shown here is derived from an EMBL/GenBank/DDBJ whole genome shotgun (WGS) entry which is preliminary data.</text>
</comment>
<proteinExistence type="predicted"/>
<feature type="transmembrane region" description="Helical" evidence="1">
    <location>
        <begin position="613"/>
        <end position="631"/>
    </location>
</feature>
<feature type="transmembrane region" description="Helical" evidence="1">
    <location>
        <begin position="6"/>
        <end position="32"/>
    </location>
</feature>
<feature type="transmembrane region" description="Helical" evidence="1">
    <location>
        <begin position="581"/>
        <end position="601"/>
    </location>
</feature>
<dbReference type="InterPro" id="IPR016177">
    <property type="entry name" value="DNA-bd_dom_sf"/>
</dbReference>
<protein>
    <submittedName>
        <fullName evidence="2">Uncharacterized protein</fullName>
    </submittedName>
</protein>
<organism evidence="2 3">
    <name type="scientific">Symbiodinium microadriaticum</name>
    <name type="common">Dinoflagellate</name>
    <name type="synonym">Zooxanthella microadriatica</name>
    <dbReference type="NCBI Taxonomy" id="2951"/>
    <lineage>
        <taxon>Eukaryota</taxon>
        <taxon>Sar</taxon>
        <taxon>Alveolata</taxon>
        <taxon>Dinophyceae</taxon>
        <taxon>Suessiales</taxon>
        <taxon>Symbiodiniaceae</taxon>
        <taxon>Symbiodinium</taxon>
    </lineage>
</organism>
<gene>
    <name evidence="2" type="ORF">AK812_SmicGene546</name>
</gene>
<evidence type="ECO:0000313" key="2">
    <source>
        <dbReference type="EMBL" id="OLQ15243.1"/>
    </source>
</evidence>
<reference evidence="2 3" key="1">
    <citation type="submission" date="2016-02" db="EMBL/GenBank/DDBJ databases">
        <title>Genome analysis of coral dinoflagellate symbionts highlights evolutionary adaptations to a symbiotic lifestyle.</title>
        <authorList>
            <person name="Aranda M."/>
            <person name="Li Y."/>
            <person name="Liew Y.J."/>
            <person name="Baumgarten S."/>
            <person name="Simakov O."/>
            <person name="Wilson M."/>
            <person name="Piel J."/>
            <person name="Ashoor H."/>
            <person name="Bougouffa S."/>
            <person name="Bajic V.B."/>
            <person name="Ryu T."/>
            <person name="Ravasi T."/>
            <person name="Bayer T."/>
            <person name="Micklem G."/>
            <person name="Kim H."/>
            <person name="Bhak J."/>
            <person name="Lajeunesse T.C."/>
            <person name="Voolstra C.R."/>
        </authorList>
    </citation>
    <scope>NUCLEOTIDE SEQUENCE [LARGE SCALE GENOMIC DNA]</scope>
    <source>
        <strain evidence="2 3">CCMP2467</strain>
    </source>
</reference>
<feature type="transmembrane region" description="Helical" evidence="1">
    <location>
        <begin position="53"/>
        <end position="80"/>
    </location>
</feature>
<feature type="transmembrane region" description="Helical" evidence="1">
    <location>
        <begin position="558"/>
        <end position="575"/>
    </location>
</feature>
<dbReference type="SUPFAM" id="SSF54171">
    <property type="entry name" value="DNA-binding domain"/>
    <property type="match status" value="1"/>
</dbReference>
<feature type="transmembrane region" description="Helical" evidence="1">
    <location>
        <begin position="776"/>
        <end position="796"/>
    </location>
</feature>
<name>A0A1Q9F6D0_SYMMI</name>
<dbReference type="InterPro" id="IPR038231">
    <property type="entry name" value="MepB-like_sf"/>
</dbReference>